<dbReference type="Proteomes" id="UP001319827">
    <property type="component" value="Chromosome"/>
</dbReference>
<gene>
    <name evidence="3" type="ORF">DESUT3_01030</name>
</gene>
<dbReference type="CDD" id="cd20705">
    <property type="entry name" value="MIX_I"/>
    <property type="match status" value="1"/>
</dbReference>
<evidence type="ECO:0000256" key="1">
    <source>
        <dbReference type="SAM" id="MobiDB-lite"/>
    </source>
</evidence>
<protein>
    <recommendedName>
        <fullName evidence="2">Toxin VasX N-terminal region domain-containing protein</fullName>
    </recommendedName>
</protein>
<sequence>MTGNPQQLAPNRINKPVDSTENQQAGHREVVFSVAPGEKKFWLKLQDSRHTWNNIPLGTVSSSAKRKHPKGANVLVPVIPLRYTTPDGDSQQSVTLRPGWLYVFRNGTLWRELEVADGGHMRDVNLQYYKSKDEREATGYFDSRVLVPYKVFGEIQTIEMAFSEVQWSRARIEKLQEDAEIRRQRMQEIDLSGYDTRFEPKLPEGNKARVENVVHAPQLYHLALQRQSNIPVVYLHDPLGVATALAEAHEADWADMEILLESLRSGVRPAELEKRAQQGNRAAELTPEENEARRQVAAQFEVALLMQQIGFASPDNRKRYGAHLNQEHLDVLLGAKEREKQRGLIARSKQTLAEFLSRDPYQQALEDYLENLPARVISGKGVALYHGRFLDRPATALDARLDRPDARQPTHADAGTAYIDALQNGEITAARLLDQDAEVLCSQQKNRGAAAAASVQHLQDPAAPLGLRLKAVIEDQNVPIAIKAGTIGAALVETFATRTTSEIATLEWLAQRINTIKVPGFPEFVVAEQSFPDLEIPEGYRPVEGGTSFRLQEAVTAGTLAAKHAKTLVYPGTGGYRAVVSGRSLRILPVEYRRVDVVVRQIIAREVKAPLAKVAARFQSSLARAGAVKPLFLALELVNLQSAWRQVLDESKSLGSFGIKGINLAGAAGSAAEQLAELSNLWLRVVGKEESGRLLRLARTGKFVGNAAAGVLNSWDSITNFSEKDNDAGLAYLIGAVAAVGALTLTGLGWALLFATAGIGSVVAGGLLEDDPLERFAKNGPLSRVAPQGKDLWAQIRTGAETLVVTDHFAKEWVDWTTIRKALIDDYLYAFQAELWARRERVRLPAKDLNGDGGIDWKEKTLAFSANTFTEFSRGTGVQVKITLPPFIPYLSDMDFQCRYYPKGFGGPMILLTQPAHVGQTMADDGGKIETVLLDYQLDEELVRQQETTGEFLFLSRICSSRYTGRFYPAPAEHGEFRYLGVRRAAMQLDGQDITTKIRKIGTIAELERKDFWEDKA</sequence>
<feature type="region of interest" description="Disordered" evidence="1">
    <location>
        <begin position="1"/>
        <end position="25"/>
    </location>
</feature>
<feature type="domain" description="Toxin VasX N-terminal region" evidence="2">
    <location>
        <begin position="95"/>
        <end position="197"/>
    </location>
</feature>
<proteinExistence type="predicted"/>
<evidence type="ECO:0000313" key="3">
    <source>
        <dbReference type="EMBL" id="BCR03034.1"/>
    </source>
</evidence>
<reference evidence="3 4" key="2">
    <citation type="journal article" date="2021" name="Int. J. Syst. Evol. Microbiol.">
        <title>Isolation and Polyphasic Characterization of Desulfuromonas versatilis sp. Nov., an Electrogenic Bacteria Capable of Versatile Metabolism Isolated from a Graphene Oxide-Reducing Enrichment Culture.</title>
        <authorList>
            <person name="Xie L."/>
            <person name="Yoshida N."/>
            <person name="Ishii S."/>
            <person name="Meng L."/>
        </authorList>
    </citation>
    <scope>NUCLEOTIDE SEQUENCE [LARGE SCALE GENOMIC DNA]</scope>
    <source>
        <strain evidence="3 4">NIT-T3</strain>
    </source>
</reference>
<name>A0ABM8HLQ7_9BACT</name>
<dbReference type="EMBL" id="AP024355">
    <property type="protein sequence ID" value="BCR03034.1"/>
    <property type="molecule type" value="Genomic_DNA"/>
</dbReference>
<dbReference type="InterPro" id="IPR046864">
    <property type="entry name" value="VasX_N"/>
</dbReference>
<evidence type="ECO:0000313" key="4">
    <source>
        <dbReference type="Proteomes" id="UP001319827"/>
    </source>
</evidence>
<dbReference type="RefSeq" id="WP_221250516.1">
    <property type="nucleotide sequence ID" value="NZ_AP024355.1"/>
</dbReference>
<reference evidence="3 4" key="1">
    <citation type="journal article" date="2016" name="C (Basel)">
        <title>Selective Growth of and Electricity Production by Marine Exoelectrogenic Bacteria in Self-Aggregated Hydrogel of Microbially Reduced Graphene Oxide.</title>
        <authorList>
            <person name="Yoshida N."/>
            <person name="Goto Y."/>
            <person name="Miyata Y."/>
        </authorList>
    </citation>
    <scope>NUCLEOTIDE SEQUENCE [LARGE SCALE GENOMIC DNA]</scope>
    <source>
        <strain evidence="3 4">NIT-T3</strain>
    </source>
</reference>
<dbReference type="Pfam" id="PF20249">
    <property type="entry name" value="VasX_N"/>
    <property type="match status" value="1"/>
</dbReference>
<keyword evidence="4" id="KW-1185">Reference proteome</keyword>
<accession>A0ABM8HLQ7</accession>
<evidence type="ECO:0000259" key="2">
    <source>
        <dbReference type="Pfam" id="PF20249"/>
    </source>
</evidence>
<organism evidence="3 4">
    <name type="scientific">Desulfuromonas versatilis</name>
    <dbReference type="NCBI Taxonomy" id="2802975"/>
    <lineage>
        <taxon>Bacteria</taxon>
        <taxon>Pseudomonadati</taxon>
        <taxon>Thermodesulfobacteriota</taxon>
        <taxon>Desulfuromonadia</taxon>
        <taxon>Desulfuromonadales</taxon>
        <taxon>Desulfuromonadaceae</taxon>
        <taxon>Desulfuromonas</taxon>
    </lineage>
</organism>